<evidence type="ECO:0000313" key="6">
    <source>
        <dbReference type="EMBL" id="GAA5164552.1"/>
    </source>
</evidence>
<keyword evidence="3" id="KW-0288">FMN</keyword>
<dbReference type="InterPro" id="IPR029039">
    <property type="entry name" value="Flavoprotein-like_sf"/>
</dbReference>
<gene>
    <name evidence="6" type="primary">ssuE</name>
    <name evidence="6" type="ORF">GCM10025770_18690</name>
</gene>
<dbReference type="Proteomes" id="UP001500547">
    <property type="component" value="Unassembled WGS sequence"/>
</dbReference>
<protein>
    <submittedName>
        <fullName evidence="6">NADPH-dependent FMN reductase</fullName>
    </submittedName>
</protein>
<evidence type="ECO:0000256" key="3">
    <source>
        <dbReference type="ARBA" id="ARBA00022643"/>
    </source>
</evidence>
<dbReference type="InterPro" id="IPR051814">
    <property type="entry name" value="NAD(P)H-dep_FMN_reductase"/>
</dbReference>
<proteinExistence type="inferred from homology"/>
<reference evidence="7" key="1">
    <citation type="journal article" date="2019" name="Int. J. Syst. Evol. Microbiol.">
        <title>The Global Catalogue of Microorganisms (GCM) 10K type strain sequencing project: providing services to taxonomists for standard genome sequencing and annotation.</title>
        <authorList>
            <consortium name="The Broad Institute Genomics Platform"/>
            <consortium name="The Broad Institute Genome Sequencing Center for Infectious Disease"/>
            <person name="Wu L."/>
            <person name="Ma J."/>
        </authorList>
    </citation>
    <scope>NUCLEOTIDE SEQUENCE [LARGE SCALE GENOMIC DNA]</scope>
    <source>
        <strain evidence="7">JCM 18715</strain>
    </source>
</reference>
<sequence>MSILFISGSPSAESRSARLLNVVRERVEQRGIATQYLSVRELPAEALLHANFNDPVLLDAVAQVAAANAIVLSSPVYKAAYSGVLKAFLDLLPQTGFANRVILPLATGGSPAHTLALDYSLRPVLAALGARDVIPGVFAIDSQLQWNAETAHLQIDPAIDERLDAAVRTLVEHLQRAEREALLQRDARAVPVPFSAVRYSA</sequence>
<dbReference type="RefSeq" id="WP_345532648.1">
    <property type="nucleotide sequence ID" value="NZ_BAABLD010000008.1"/>
</dbReference>
<dbReference type="PANTHER" id="PTHR43408">
    <property type="entry name" value="FMN REDUCTASE (NADPH)"/>
    <property type="match status" value="1"/>
</dbReference>
<keyword evidence="7" id="KW-1185">Reference proteome</keyword>
<organism evidence="6 7">
    <name type="scientific">Viridibacterium curvum</name>
    <dbReference type="NCBI Taxonomy" id="1101404"/>
    <lineage>
        <taxon>Bacteria</taxon>
        <taxon>Pseudomonadati</taxon>
        <taxon>Pseudomonadota</taxon>
        <taxon>Betaproteobacteria</taxon>
        <taxon>Rhodocyclales</taxon>
        <taxon>Rhodocyclaceae</taxon>
        <taxon>Viridibacterium</taxon>
    </lineage>
</organism>
<evidence type="ECO:0000256" key="1">
    <source>
        <dbReference type="ARBA" id="ARBA00005990"/>
    </source>
</evidence>
<accession>A0ABP9QN36</accession>
<dbReference type="NCBIfam" id="TIGR03567">
    <property type="entry name" value="FMN_reduc_SsuE"/>
    <property type="match status" value="1"/>
</dbReference>
<feature type="domain" description="NADPH-dependent FMN reductase-like" evidence="5">
    <location>
        <begin position="1"/>
        <end position="143"/>
    </location>
</feature>
<dbReference type="Gene3D" id="3.40.50.360">
    <property type="match status" value="1"/>
</dbReference>
<evidence type="ECO:0000256" key="4">
    <source>
        <dbReference type="ARBA" id="ARBA00023002"/>
    </source>
</evidence>
<dbReference type="InterPro" id="IPR005025">
    <property type="entry name" value="FMN_Rdtase-like_dom"/>
</dbReference>
<dbReference type="Pfam" id="PF03358">
    <property type="entry name" value="FMN_red"/>
    <property type="match status" value="1"/>
</dbReference>
<name>A0ABP9QN36_9RHOO</name>
<dbReference type="InterPro" id="IPR020048">
    <property type="entry name" value="NADPH-dep_FMN_reduc_SsuE"/>
</dbReference>
<evidence type="ECO:0000259" key="5">
    <source>
        <dbReference type="Pfam" id="PF03358"/>
    </source>
</evidence>
<dbReference type="PANTHER" id="PTHR43408:SF1">
    <property type="entry name" value="FMN REDUCTASE (NADPH)"/>
    <property type="match status" value="1"/>
</dbReference>
<keyword evidence="4" id="KW-0560">Oxidoreductase</keyword>
<comment type="caution">
    <text evidence="6">The sequence shown here is derived from an EMBL/GenBank/DDBJ whole genome shotgun (WGS) entry which is preliminary data.</text>
</comment>
<comment type="similarity">
    <text evidence="1">Belongs to the SsuE family.</text>
</comment>
<dbReference type="EMBL" id="BAABLD010000008">
    <property type="protein sequence ID" value="GAA5164552.1"/>
    <property type="molecule type" value="Genomic_DNA"/>
</dbReference>
<dbReference type="SUPFAM" id="SSF52218">
    <property type="entry name" value="Flavoproteins"/>
    <property type="match status" value="1"/>
</dbReference>
<evidence type="ECO:0000256" key="2">
    <source>
        <dbReference type="ARBA" id="ARBA00022630"/>
    </source>
</evidence>
<keyword evidence="2" id="KW-0285">Flavoprotein</keyword>
<evidence type="ECO:0000313" key="7">
    <source>
        <dbReference type="Proteomes" id="UP001500547"/>
    </source>
</evidence>